<evidence type="ECO:0000256" key="1">
    <source>
        <dbReference type="ARBA" id="ARBA00022598"/>
    </source>
</evidence>
<keyword evidence="9" id="KW-1185">Reference proteome</keyword>
<feature type="binding site" evidence="6">
    <location>
        <position position="490"/>
    </location>
    <ligand>
        <name>ATP</name>
        <dbReference type="ChEBI" id="CHEBI:30616"/>
    </ligand>
</feature>
<evidence type="ECO:0000259" key="7">
    <source>
        <dbReference type="PROSITE" id="PS50862"/>
    </source>
</evidence>
<dbReference type="EC" id="6.1.1.23" evidence="6"/>
<dbReference type="NCBIfam" id="NF001750">
    <property type="entry name" value="PRK00476.1"/>
    <property type="match status" value="1"/>
</dbReference>
<name>A0A975XVI7_9RHOO</name>
<dbReference type="HAMAP" id="MF_00044">
    <property type="entry name" value="Asp_tRNA_synth_type1"/>
    <property type="match status" value="1"/>
</dbReference>
<feature type="site" description="Important for tRNA non-discrimination" evidence="6">
    <location>
        <position position="81"/>
    </location>
</feature>
<dbReference type="GO" id="GO:0006422">
    <property type="term" value="P:aspartyl-tRNA aminoacylation"/>
    <property type="evidence" value="ECO:0007669"/>
    <property type="project" value="UniProtKB-UniRule"/>
</dbReference>
<evidence type="ECO:0000313" key="8">
    <source>
        <dbReference type="EMBL" id="QWT49893.1"/>
    </source>
</evidence>
<dbReference type="GO" id="GO:0050560">
    <property type="term" value="F:aspartate-tRNA(Asn) ligase activity"/>
    <property type="evidence" value="ECO:0007669"/>
    <property type="project" value="UniProtKB-EC"/>
</dbReference>
<organism evidence="8 9">
    <name type="scientific">Azospira inquinata</name>
    <dbReference type="NCBI Taxonomy" id="2785627"/>
    <lineage>
        <taxon>Bacteria</taxon>
        <taxon>Pseudomonadati</taxon>
        <taxon>Pseudomonadota</taxon>
        <taxon>Betaproteobacteria</taxon>
        <taxon>Rhodocyclales</taxon>
        <taxon>Rhodocyclaceae</taxon>
        <taxon>Azospira</taxon>
    </lineage>
</organism>
<reference evidence="8" key="1">
    <citation type="submission" date="2020-11" db="EMBL/GenBank/DDBJ databases">
        <title>Azospira inquinata sp. nov.</title>
        <authorList>
            <person name="Moe W.M."/>
            <person name="Mikes M.C."/>
        </authorList>
    </citation>
    <scope>NUCLEOTIDE SEQUENCE</scope>
    <source>
        <strain evidence="8">Azo-3</strain>
    </source>
</reference>
<feature type="domain" description="Aminoacyl-transfer RNA synthetases class-II family profile" evidence="7">
    <location>
        <begin position="148"/>
        <end position="563"/>
    </location>
</feature>
<feature type="region of interest" description="Aspartate" evidence="6">
    <location>
        <begin position="196"/>
        <end position="199"/>
    </location>
</feature>
<dbReference type="GO" id="GO:0005524">
    <property type="term" value="F:ATP binding"/>
    <property type="evidence" value="ECO:0007669"/>
    <property type="project" value="UniProtKB-UniRule"/>
</dbReference>
<dbReference type="InterPro" id="IPR004365">
    <property type="entry name" value="NA-bd_OB_tRNA"/>
</dbReference>
<keyword evidence="1 6" id="KW-0436">Ligase</keyword>
<evidence type="ECO:0000256" key="2">
    <source>
        <dbReference type="ARBA" id="ARBA00022741"/>
    </source>
</evidence>
<accession>A0A975XVI7</accession>
<dbReference type="Pfam" id="PF01336">
    <property type="entry name" value="tRNA_anti-codon"/>
    <property type="match status" value="1"/>
</dbReference>
<dbReference type="InterPro" id="IPR004364">
    <property type="entry name" value="Aa-tRNA-synt_II"/>
</dbReference>
<dbReference type="InterPro" id="IPR047089">
    <property type="entry name" value="Asp-tRNA-ligase_1_N"/>
</dbReference>
<gene>
    <name evidence="6 8" type="primary">aspS</name>
    <name evidence="8" type="ORF">Azoinq_04625</name>
</gene>
<dbReference type="InterPro" id="IPR047090">
    <property type="entry name" value="AspRS_core"/>
</dbReference>
<evidence type="ECO:0000256" key="6">
    <source>
        <dbReference type="HAMAP-Rule" id="MF_00044"/>
    </source>
</evidence>
<dbReference type="AlphaFoldDB" id="A0A975XVI7"/>
<evidence type="ECO:0000256" key="4">
    <source>
        <dbReference type="ARBA" id="ARBA00022917"/>
    </source>
</evidence>
<keyword evidence="3 6" id="KW-0067">ATP-binding</keyword>
<dbReference type="EMBL" id="CP064782">
    <property type="protein sequence ID" value="QWT49893.1"/>
    <property type="molecule type" value="Genomic_DNA"/>
</dbReference>
<feature type="binding site" evidence="6">
    <location>
        <position position="456"/>
    </location>
    <ligand>
        <name>L-aspartate</name>
        <dbReference type="ChEBI" id="CHEBI:29991"/>
    </ligand>
</feature>
<evidence type="ECO:0000313" key="9">
    <source>
        <dbReference type="Proteomes" id="UP000683428"/>
    </source>
</evidence>
<dbReference type="GO" id="GO:0004815">
    <property type="term" value="F:aspartate-tRNA ligase activity"/>
    <property type="evidence" value="ECO:0007669"/>
    <property type="project" value="UniProtKB-UniRule"/>
</dbReference>
<evidence type="ECO:0000256" key="5">
    <source>
        <dbReference type="ARBA" id="ARBA00023146"/>
    </source>
</evidence>
<dbReference type="Proteomes" id="UP000683428">
    <property type="component" value="Chromosome"/>
</dbReference>
<dbReference type="GO" id="GO:0003676">
    <property type="term" value="F:nucleic acid binding"/>
    <property type="evidence" value="ECO:0007669"/>
    <property type="project" value="InterPro"/>
</dbReference>
<dbReference type="InterPro" id="IPR029351">
    <property type="entry name" value="GAD_dom"/>
</dbReference>
<dbReference type="NCBIfam" id="TIGR00459">
    <property type="entry name" value="aspS_bact"/>
    <property type="match status" value="1"/>
</dbReference>
<dbReference type="Pfam" id="PF00152">
    <property type="entry name" value="tRNA-synt_2"/>
    <property type="match status" value="1"/>
</dbReference>
<dbReference type="PROSITE" id="PS50862">
    <property type="entry name" value="AA_TRNA_LIGASE_II"/>
    <property type="match status" value="1"/>
</dbReference>
<feature type="binding site" evidence="6">
    <location>
        <position position="497"/>
    </location>
    <ligand>
        <name>L-aspartate</name>
        <dbReference type="ChEBI" id="CHEBI:29991"/>
    </ligand>
</feature>
<proteinExistence type="inferred from homology"/>
<comment type="subunit">
    <text evidence="6">Homodimer.</text>
</comment>
<evidence type="ECO:0000256" key="3">
    <source>
        <dbReference type="ARBA" id="ARBA00022840"/>
    </source>
</evidence>
<keyword evidence="6" id="KW-0963">Cytoplasm</keyword>
<feature type="binding site" evidence="6">
    <location>
        <position position="172"/>
    </location>
    <ligand>
        <name>L-aspartate</name>
        <dbReference type="ChEBI" id="CHEBI:29991"/>
    </ligand>
</feature>
<protein>
    <recommendedName>
        <fullName evidence="6">Aspartate--tRNA(Asp/Asn) ligase</fullName>
        <ecNumber evidence="6">6.1.1.23</ecNumber>
    </recommendedName>
    <alternativeName>
        <fullName evidence="6">Aspartyl-tRNA synthetase</fullName>
        <shortName evidence="6">AspRS</shortName>
    </alternativeName>
    <alternativeName>
        <fullName evidence="6">Non-discriminating aspartyl-tRNA synthetase</fullName>
        <shortName evidence="6">ND-AspRS</shortName>
    </alternativeName>
</protein>
<comment type="function">
    <text evidence="6">Aspartyl-tRNA synthetase with relaxed tRNA specificity since it is able to aspartylate not only its cognate tRNA(Asp) but also tRNA(Asn). Reaction proceeds in two steps: L-aspartate is first activated by ATP to form Asp-AMP and then transferred to the acceptor end of tRNA(Asp/Asn).</text>
</comment>
<dbReference type="RefSeq" id="WP_216131789.1">
    <property type="nucleotide sequence ID" value="NZ_CP064782.1"/>
</dbReference>
<dbReference type="CDD" id="cd00777">
    <property type="entry name" value="AspRS_core"/>
    <property type="match status" value="1"/>
</dbReference>
<dbReference type="InterPro" id="IPR004524">
    <property type="entry name" value="Asp-tRNA-ligase_1"/>
</dbReference>
<dbReference type="PANTHER" id="PTHR22594:SF5">
    <property type="entry name" value="ASPARTATE--TRNA LIGASE, MITOCHONDRIAL"/>
    <property type="match status" value="1"/>
</dbReference>
<sequence length="604" mass="67271">MRTHYCGQLNAGLVGQEVSLCGWAHRRRDHGGVIFIDLRDREGLAQVVCDPDRPEMFQVAESVRNEFVLRITGKVRPRPAGTVNPNIPSGEVEVLCHEIEVLNPAVTPPFQLDDENLSETVRLTNRVVDLRRPQMQKNLMLRYKTAMAFRRFLDSKGFIDIETPMLTKSTPEGARDYLVPSRVHPGQFFALPQSPQLFKQMLMVAGFDRYYQITKCFRDEDLRADRQPEFTQVDIETSFLNETQITGLMEELICTVFKEALGVDLPQPFPRMTYGEAMSRFGSDKPDLRVTLELSDVTDLVKDVAFKVFSNPANSGNGRVAALRVPGGAAGDKALTRGEIDELTKFVGIYGARGLAYIKVNDVTQPNEQGLQSPIVKNLHEAALKGILEKTGAQSGDLIFFGADKAKVVNDALGALRIKLGHDKGYVTGEAWRPLWVVDFPMFEYDEEDKRWVACHHPFTSPKDEHVELLASDPGKCLAKAYDLALNGWEVGGGSIRIHKADVQSKVFDALKIGPEEAQLKFGFLLDALKYGAPPHGGLAFGLDRIVTMMTGAESIRDVIAFPKTQRAQCLLTNAPSEVDEKQLRELHIRLRQKAEAPAETPKA</sequence>
<feature type="binding site" evidence="6">
    <location>
        <position position="218"/>
    </location>
    <ligand>
        <name>L-aspartate</name>
        <dbReference type="ChEBI" id="CHEBI:29991"/>
    </ligand>
</feature>
<feature type="binding site" evidence="6">
    <location>
        <begin position="218"/>
        <end position="220"/>
    </location>
    <ligand>
        <name>ATP</name>
        <dbReference type="ChEBI" id="CHEBI:30616"/>
    </ligand>
</feature>
<dbReference type="PANTHER" id="PTHR22594">
    <property type="entry name" value="ASPARTYL/LYSYL-TRNA SYNTHETASE"/>
    <property type="match status" value="1"/>
</dbReference>
<dbReference type="InterPro" id="IPR006195">
    <property type="entry name" value="aa-tRNA-synth_II"/>
</dbReference>
<keyword evidence="2 6" id="KW-0547">Nucleotide-binding</keyword>
<dbReference type="KEGG" id="aiq:Azoinq_04625"/>
<keyword evidence="5 6" id="KW-0030">Aminoacyl-tRNA synthetase</keyword>
<comment type="catalytic activity">
    <reaction evidence="6">
        <text>tRNA(Asx) + L-aspartate + ATP = L-aspartyl-tRNA(Asx) + AMP + diphosphate</text>
        <dbReference type="Rhea" id="RHEA:18349"/>
        <dbReference type="Rhea" id="RHEA-COMP:9710"/>
        <dbReference type="Rhea" id="RHEA-COMP:9711"/>
        <dbReference type="ChEBI" id="CHEBI:29991"/>
        <dbReference type="ChEBI" id="CHEBI:30616"/>
        <dbReference type="ChEBI" id="CHEBI:33019"/>
        <dbReference type="ChEBI" id="CHEBI:78442"/>
        <dbReference type="ChEBI" id="CHEBI:78516"/>
        <dbReference type="ChEBI" id="CHEBI:456215"/>
        <dbReference type="EC" id="6.1.1.23"/>
    </reaction>
</comment>
<comment type="similarity">
    <text evidence="6">Belongs to the class-II aminoacyl-tRNA synthetase family. Type 1 subfamily.</text>
</comment>
<feature type="site" description="Important for tRNA non-discrimination" evidence="6">
    <location>
        <position position="30"/>
    </location>
</feature>
<dbReference type="CDD" id="cd04317">
    <property type="entry name" value="EcAspRS_like_N"/>
    <property type="match status" value="1"/>
</dbReference>
<feature type="binding site" evidence="6">
    <location>
        <begin position="542"/>
        <end position="545"/>
    </location>
    <ligand>
        <name>ATP</name>
        <dbReference type="ChEBI" id="CHEBI:30616"/>
    </ligand>
</feature>
<feature type="binding site" evidence="6">
    <location>
        <position position="227"/>
    </location>
    <ligand>
        <name>ATP</name>
        <dbReference type="ChEBI" id="CHEBI:30616"/>
    </ligand>
</feature>
<comment type="subcellular location">
    <subcellularLocation>
        <location evidence="6">Cytoplasm</location>
    </subcellularLocation>
</comment>
<keyword evidence="4 6" id="KW-0648">Protein biosynthesis</keyword>
<dbReference type="GO" id="GO:0005737">
    <property type="term" value="C:cytoplasm"/>
    <property type="evidence" value="ECO:0007669"/>
    <property type="project" value="UniProtKB-SubCell"/>
</dbReference>
<dbReference type="Pfam" id="PF02938">
    <property type="entry name" value="GAD"/>
    <property type="match status" value="1"/>
</dbReference>